<name>X1UKE5_9ZZZZ</name>
<keyword evidence="1" id="KW-0472">Membrane</keyword>
<keyword evidence="1" id="KW-0812">Transmembrane</keyword>
<comment type="caution">
    <text evidence="2">The sequence shown here is derived from an EMBL/GenBank/DDBJ whole genome shotgun (WGS) entry which is preliminary data.</text>
</comment>
<gene>
    <name evidence="2" type="ORF">S12H4_38515</name>
</gene>
<evidence type="ECO:0000256" key="1">
    <source>
        <dbReference type="SAM" id="Phobius"/>
    </source>
</evidence>
<feature type="transmembrane region" description="Helical" evidence="1">
    <location>
        <begin position="97"/>
        <end position="118"/>
    </location>
</feature>
<proteinExistence type="predicted"/>
<keyword evidence="1" id="KW-1133">Transmembrane helix</keyword>
<sequence length="124" mass="14408">KVAAQNKIAKNLTCISPCANFIYVATDLTGTGLRSFDYFNWLDGEHGKMFWPYLQRKVQEAMEKDPTFETNSFLDISDRPRFVFKEEPLKDKLSEVLPYWGILVLFNVVFFAAAFAGFMRYDVR</sequence>
<feature type="non-terminal residue" evidence="2">
    <location>
        <position position="1"/>
    </location>
</feature>
<accession>X1UKE5</accession>
<protein>
    <submittedName>
        <fullName evidence="2">Uncharacterized protein</fullName>
    </submittedName>
</protein>
<organism evidence="2">
    <name type="scientific">marine sediment metagenome</name>
    <dbReference type="NCBI Taxonomy" id="412755"/>
    <lineage>
        <taxon>unclassified sequences</taxon>
        <taxon>metagenomes</taxon>
        <taxon>ecological metagenomes</taxon>
    </lineage>
</organism>
<evidence type="ECO:0000313" key="2">
    <source>
        <dbReference type="EMBL" id="GAI92834.1"/>
    </source>
</evidence>
<reference evidence="2" key="1">
    <citation type="journal article" date="2014" name="Front. Microbiol.">
        <title>High frequency of phylogenetically diverse reductive dehalogenase-homologous genes in deep subseafloor sedimentary metagenomes.</title>
        <authorList>
            <person name="Kawai M."/>
            <person name="Futagami T."/>
            <person name="Toyoda A."/>
            <person name="Takaki Y."/>
            <person name="Nishi S."/>
            <person name="Hori S."/>
            <person name="Arai W."/>
            <person name="Tsubouchi T."/>
            <person name="Morono Y."/>
            <person name="Uchiyama I."/>
            <person name="Ito T."/>
            <person name="Fujiyama A."/>
            <person name="Inagaki F."/>
            <person name="Takami H."/>
        </authorList>
    </citation>
    <scope>NUCLEOTIDE SEQUENCE</scope>
    <source>
        <strain evidence="2">Expedition CK06-06</strain>
    </source>
</reference>
<dbReference type="AlphaFoldDB" id="X1UKE5"/>
<dbReference type="EMBL" id="BARW01023190">
    <property type="protein sequence ID" value="GAI92834.1"/>
    <property type="molecule type" value="Genomic_DNA"/>
</dbReference>